<gene>
    <name evidence="3" type="ORF">GCM10007923_54290</name>
</gene>
<feature type="compositionally biased region" description="Gly residues" evidence="1">
    <location>
        <begin position="136"/>
        <end position="146"/>
    </location>
</feature>
<dbReference type="Proteomes" id="UP001156702">
    <property type="component" value="Unassembled WGS sequence"/>
</dbReference>
<evidence type="ECO:0000259" key="2">
    <source>
        <dbReference type="Pfam" id="PF04480"/>
    </source>
</evidence>
<dbReference type="InterPro" id="IPR047216">
    <property type="entry name" value="Endonuclease_DUF559_bact"/>
</dbReference>
<keyword evidence="4" id="KW-1185">Reference proteome</keyword>
<evidence type="ECO:0000313" key="4">
    <source>
        <dbReference type="Proteomes" id="UP001156702"/>
    </source>
</evidence>
<dbReference type="PANTHER" id="PTHR38590">
    <property type="entry name" value="BLL0828 PROTEIN"/>
    <property type="match status" value="1"/>
</dbReference>
<feature type="region of interest" description="Disordered" evidence="1">
    <location>
        <begin position="124"/>
        <end position="146"/>
    </location>
</feature>
<dbReference type="Gene3D" id="3.40.960.10">
    <property type="entry name" value="VSR Endonuclease"/>
    <property type="match status" value="1"/>
</dbReference>
<organism evidence="3 4">
    <name type="scientific">Shinella yambaruensis</name>
    <dbReference type="NCBI Taxonomy" id="415996"/>
    <lineage>
        <taxon>Bacteria</taxon>
        <taxon>Pseudomonadati</taxon>
        <taxon>Pseudomonadota</taxon>
        <taxon>Alphaproteobacteria</taxon>
        <taxon>Hyphomicrobiales</taxon>
        <taxon>Rhizobiaceae</taxon>
        <taxon>Shinella</taxon>
    </lineage>
</organism>
<dbReference type="SUPFAM" id="SSF52980">
    <property type="entry name" value="Restriction endonuclease-like"/>
    <property type="match status" value="1"/>
</dbReference>
<evidence type="ECO:0000256" key="1">
    <source>
        <dbReference type="SAM" id="MobiDB-lite"/>
    </source>
</evidence>
<feature type="region of interest" description="Disordered" evidence="1">
    <location>
        <begin position="1"/>
        <end position="22"/>
    </location>
</feature>
<sequence>MVWNREKSNPPSREAAMNAPRLRRSMTDAERRLWAALRKELPGIPGTHFRRQVPIGRYVADFVCLGRRLVIEVDGEIHADAGRKRRDVEREAYLREQNFRVIRFQNREVMLDMMSVLGRIAMELRGTTPNPDPSPQGGGEYSGGML</sequence>
<dbReference type="PANTHER" id="PTHR38590:SF1">
    <property type="entry name" value="BLL0828 PROTEIN"/>
    <property type="match status" value="1"/>
</dbReference>
<feature type="domain" description="DUF559" evidence="2">
    <location>
        <begin position="15"/>
        <end position="124"/>
    </location>
</feature>
<dbReference type="RefSeq" id="WP_244765321.1">
    <property type="nucleotide sequence ID" value="NZ_BSOP01000049.1"/>
</dbReference>
<evidence type="ECO:0000313" key="3">
    <source>
        <dbReference type="EMBL" id="GLR54212.1"/>
    </source>
</evidence>
<dbReference type="EMBL" id="BSOP01000049">
    <property type="protein sequence ID" value="GLR54212.1"/>
    <property type="molecule type" value="Genomic_DNA"/>
</dbReference>
<proteinExistence type="predicted"/>
<accession>A0ABQ5ZR68</accession>
<dbReference type="InterPro" id="IPR007569">
    <property type="entry name" value="DUF559"/>
</dbReference>
<dbReference type="InterPro" id="IPR011335">
    <property type="entry name" value="Restrct_endonuc-II-like"/>
</dbReference>
<dbReference type="Pfam" id="PF04480">
    <property type="entry name" value="DUF559"/>
    <property type="match status" value="1"/>
</dbReference>
<protein>
    <recommendedName>
        <fullName evidence="2">DUF559 domain-containing protein</fullName>
    </recommendedName>
</protein>
<reference evidence="4" key="1">
    <citation type="journal article" date="2019" name="Int. J. Syst. Evol. Microbiol.">
        <title>The Global Catalogue of Microorganisms (GCM) 10K type strain sequencing project: providing services to taxonomists for standard genome sequencing and annotation.</title>
        <authorList>
            <consortium name="The Broad Institute Genomics Platform"/>
            <consortium name="The Broad Institute Genome Sequencing Center for Infectious Disease"/>
            <person name="Wu L."/>
            <person name="Ma J."/>
        </authorList>
    </citation>
    <scope>NUCLEOTIDE SEQUENCE [LARGE SCALE GENOMIC DNA]</scope>
    <source>
        <strain evidence="4">NBRC 102122</strain>
    </source>
</reference>
<name>A0ABQ5ZR68_9HYPH</name>
<comment type="caution">
    <text evidence="3">The sequence shown here is derived from an EMBL/GenBank/DDBJ whole genome shotgun (WGS) entry which is preliminary data.</text>
</comment>
<dbReference type="CDD" id="cd01038">
    <property type="entry name" value="Endonuclease_DUF559"/>
    <property type="match status" value="1"/>
</dbReference>